<evidence type="ECO:0000259" key="6">
    <source>
        <dbReference type="PROSITE" id="PS50850"/>
    </source>
</evidence>
<feature type="transmembrane region" description="Helical" evidence="5">
    <location>
        <begin position="158"/>
        <end position="180"/>
    </location>
</feature>
<dbReference type="InterPro" id="IPR011701">
    <property type="entry name" value="MFS"/>
</dbReference>
<feature type="compositionally biased region" description="Polar residues" evidence="4">
    <location>
        <begin position="432"/>
        <end position="441"/>
    </location>
</feature>
<feature type="transmembrane region" description="Helical" evidence="5">
    <location>
        <begin position="131"/>
        <end position="152"/>
    </location>
</feature>
<dbReference type="PANTHER" id="PTHR23521">
    <property type="entry name" value="TRANSPORTER MFS SUPERFAMILY"/>
    <property type="match status" value="1"/>
</dbReference>
<dbReference type="Gene3D" id="1.20.1250.20">
    <property type="entry name" value="MFS general substrate transporter like domains"/>
    <property type="match status" value="2"/>
</dbReference>
<feature type="transmembrane region" description="Helical" evidence="5">
    <location>
        <begin position="73"/>
        <end position="92"/>
    </location>
</feature>
<dbReference type="GO" id="GO:0005886">
    <property type="term" value="C:plasma membrane"/>
    <property type="evidence" value="ECO:0007669"/>
    <property type="project" value="TreeGrafter"/>
</dbReference>
<feature type="region of interest" description="Disordered" evidence="4">
    <location>
        <begin position="399"/>
        <end position="441"/>
    </location>
</feature>
<dbReference type="Pfam" id="PF07690">
    <property type="entry name" value="MFS_1"/>
    <property type="match status" value="1"/>
</dbReference>
<feature type="transmembrane region" description="Helical" evidence="5">
    <location>
        <begin position="265"/>
        <end position="286"/>
    </location>
</feature>
<evidence type="ECO:0000256" key="1">
    <source>
        <dbReference type="ARBA" id="ARBA00022692"/>
    </source>
</evidence>
<feature type="transmembrane region" description="Helical" evidence="5">
    <location>
        <begin position="230"/>
        <end position="253"/>
    </location>
</feature>
<keyword evidence="3 5" id="KW-0472">Membrane</keyword>
<protein>
    <submittedName>
        <fullName evidence="7">Predicted arabinose efflux permease, MFS family</fullName>
    </submittedName>
</protein>
<feature type="compositionally biased region" description="Acidic residues" evidence="4">
    <location>
        <begin position="408"/>
        <end position="423"/>
    </location>
</feature>
<dbReference type="SUPFAM" id="SSF103473">
    <property type="entry name" value="MFS general substrate transporter"/>
    <property type="match status" value="1"/>
</dbReference>
<accession>A0A239DH20</accession>
<evidence type="ECO:0000256" key="4">
    <source>
        <dbReference type="SAM" id="MobiDB-lite"/>
    </source>
</evidence>
<name>A0A239DH20_9RHOB</name>
<feature type="transmembrane region" description="Helical" evidence="5">
    <location>
        <begin position="42"/>
        <end position="61"/>
    </location>
</feature>
<evidence type="ECO:0000256" key="3">
    <source>
        <dbReference type="ARBA" id="ARBA00023136"/>
    </source>
</evidence>
<dbReference type="InterPro" id="IPR047200">
    <property type="entry name" value="MFS_YcaD-like"/>
</dbReference>
<sequence length="441" mass="45498">MIRQLLPVSALLFGSALLLFAGGIHGLILPLRGAQEGFGATSLGLLGTGWAVGYVAGCYFVPRIVGSVGHIRAFGVMCAFAAVSILLQALLVSAEFWIPVRAVSGFCFAGAAMIVESWLSDRASPQTRGTIFGIYTMVNLAAMTAGQMVIALGSVAGFMFFAVGAIVYILALVPTALSTTHTPAPLTSVNLNLSLLWRNSPVAVVAVFLVGISNASFGTLAAVYAGGVGLPLTTIALFASIPILAGAASQVPIGYLSDRMDRRKVLVGASALALVADLGFIILAPQDRMTNLILVAAFGAAIFAMYPIIVAHANDHAPEGTSIQVSGGLLMVFGLGSIAGPLAAGLMMSVAGSQGLFMTTITAHVVVILYTLWRILQRAAVPENEKGAFQMSAPARGITPETAALAGGEEEAEELEEAMDAEDAAEKAEVQARSSSTDPTE</sequence>
<feature type="transmembrane region" description="Helical" evidence="5">
    <location>
        <begin position="201"/>
        <end position="224"/>
    </location>
</feature>
<organism evidence="7 8">
    <name type="scientific">Antarctobacter heliothermus</name>
    <dbReference type="NCBI Taxonomy" id="74033"/>
    <lineage>
        <taxon>Bacteria</taxon>
        <taxon>Pseudomonadati</taxon>
        <taxon>Pseudomonadota</taxon>
        <taxon>Alphaproteobacteria</taxon>
        <taxon>Rhodobacterales</taxon>
        <taxon>Roseobacteraceae</taxon>
        <taxon>Antarctobacter</taxon>
    </lineage>
</organism>
<dbReference type="EMBL" id="FZON01000010">
    <property type="protein sequence ID" value="SNS31128.1"/>
    <property type="molecule type" value="Genomic_DNA"/>
</dbReference>
<dbReference type="PANTHER" id="PTHR23521:SF3">
    <property type="entry name" value="MFS TRANSPORTER"/>
    <property type="match status" value="1"/>
</dbReference>
<evidence type="ECO:0000256" key="5">
    <source>
        <dbReference type="SAM" id="Phobius"/>
    </source>
</evidence>
<feature type="domain" description="Major facilitator superfamily (MFS) profile" evidence="6">
    <location>
        <begin position="199"/>
        <end position="441"/>
    </location>
</feature>
<gene>
    <name evidence="7" type="ORF">SAMN04488078_1010100</name>
</gene>
<feature type="transmembrane region" description="Helical" evidence="5">
    <location>
        <begin position="356"/>
        <end position="376"/>
    </location>
</feature>
<evidence type="ECO:0000313" key="8">
    <source>
        <dbReference type="Proteomes" id="UP000198440"/>
    </source>
</evidence>
<dbReference type="PROSITE" id="PS50850">
    <property type="entry name" value="MFS"/>
    <property type="match status" value="1"/>
</dbReference>
<dbReference type="AlphaFoldDB" id="A0A239DH20"/>
<dbReference type="OrthoDB" id="9810614at2"/>
<evidence type="ECO:0000256" key="2">
    <source>
        <dbReference type="ARBA" id="ARBA00022989"/>
    </source>
</evidence>
<feature type="transmembrane region" description="Helical" evidence="5">
    <location>
        <begin position="98"/>
        <end position="119"/>
    </location>
</feature>
<dbReference type="InterPro" id="IPR020846">
    <property type="entry name" value="MFS_dom"/>
</dbReference>
<dbReference type="InterPro" id="IPR036259">
    <property type="entry name" value="MFS_trans_sf"/>
</dbReference>
<keyword evidence="1 5" id="KW-0812">Transmembrane</keyword>
<dbReference type="GO" id="GO:0022857">
    <property type="term" value="F:transmembrane transporter activity"/>
    <property type="evidence" value="ECO:0007669"/>
    <property type="project" value="InterPro"/>
</dbReference>
<feature type="transmembrane region" description="Helical" evidence="5">
    <location>
        <begin position="325"/>
        <end position="350"/>
    </location>
</feature>
<reference evidence="7 8" key="1">
    <citation type="submission" date="2017-06" db="EMBL/GenBank/DDBJ databases">
        <authorList>
            <person name="Kim H.J."/>
            <person name="Triplett B.A."/>
        </authorList>
    </citation>
    <scope>NUCLEOTIDE SEQUENCE [LARGE SCALE GENOMIC DNA]</scope>
    <source>
        <strain evidence="7 8">DSM 11445</strain>
    </source>
</reference>
<keyword evidence="2 5" id="KW-1133">Transmembrane helix</keyword>
<feature type="transmembrane region" description="Helical" evidence="5">
    <location>
        <begin position="292"/>
        <end position="313"/>
    </location>
</feature>
<proteinExistence type="predicted"/>
<dbReference type="Proteomes" id="UP000198440">
    <property type="component" value="Unassembled WGS sequence"/>
</dbReference>
<dbReference type="CDD" id="cd17477">
    <property type="entry name" value="MFS_YcaD_like"/>
    <property type="match status" value="1"/>
</dbReference>
<evidence type="ECO:0000313" key="7">
    <source>
        <dbReference type="EMBL" id="SNS31128.1"/>
    </source>
</evidence>
<dbReference type="RefSeq" id="WP_089277289.1">
    <property type="nucleotide sequence ID" value="NZ_FZON01000010.1"/>
</dbReference>